<reference evidence="5" key="1">
    <citation type="submission" date="2017-09" db="EMBL/GenBank/DDBJ databases">
        <title>Contemporary evolution of a Lepidopteran species, Heliothis virescens, in response to modern agricultural practices.</title>
        <authorList>
            <person name="Fritz M.L."/>
            <person name="Deyonke A.M."/>
            <person name="Papanicolaou A."/>
            <person name="Micinski S."/>
            <person name="Westbrook J."/>
            <person name="Gould F."/>
        </authorList>
    </citation>
    <scope>NUCLEOTIDE SEQUENCE [LARGE SCALE GENOMIC DNA]</scope>
    <source>
        <strain evidence="5">HvINT-</strain>
        <tissue evidence="5">Whole body</tissue>
    </source>
</reference>
<evidence type="ECO:0000256" key="1">
    <source>
        <dbReference type="ARBA" id="ARBA00023157"/>
    </source>
</evidence>
<keyword evidence="3" id="KW-0732">Signal</keyword>
<dbReference type="Gene3D" id="2.40.10.10">
    <property type="entry name" value="Trypsin-like serine proteases"/>
    <property type="match status" value="1"/>
</dbReference>
<dbReference type="InterPro" id="IPR001254">
    <property type="entry name" value="Trypsin_dom"/>
</dbReference>
<dbReference type="EMBL" id="NWSH01000169">
    <property type="protein sequence ID" value="PCG78820.1"/>
    <property type="molecule type" value="Genomic_DNA"/>
</dbReference>
<dbReference type="GO" id="GO:0004252">
    <property type="term" value="F:serine-type endopeptidase activity"/>
    <property type="evidence" value="ECO:0007669"/>
    <property type="project" value="InterPro"/>
</dbReference>
<accession>A0A2A4K582</accession>
<dbReference type="SMART" id="SM00020">
    <property type="entry name" value="Tryp_SPc"/>
    <property type="match status" value="1"/>
</dbReference>
<dbReference type="PROSITE" id="PS50240">
    <property type="entry name" value="TRYPSIN_DOM"/>
    <property type="match status" value="1"/>
</dbReference>
<dbReference type="STRING" id="7102.A0A2A4K582"/>
<evidence type="ECO:0000259" key="4">
    <source>
        <dbReference type="PROSITE" id="PS50240"/>
    </source>
</evidence>
<dbReference type="InterPro" id="IPR043504">
    <property type="entry name" value="Peptidase_S1_PA_chymotrypsin"/>
</dbReference>
<feature type="signal peptide" evidence="3">
    <location>
        <begin position="1"/>
        <end position="22"/>
    </location>
</feature>
<comment type="similarity">
    <text evidence="2">Belongs to the peptidase S1 family. CLIP subfamily.</text>
</comment>
<dbReference type="InterPro" id="IPR009003">
    <property type="entry name" value="Peptidase_S1_PA"/>
</dbReference>
<protein>
    <recommendedName>
        <fullName evidence="4">Peptidase S1 domain-containing protein</fullName>
    </recommendedName>
</protein>
<dbReference type="PANTHER" id="PTHR24256">
    <property type="entry name" value="TRYPTASE-RELATED"/>
    <property type="match status" value="1"/>
</dbReference>
<proteinExistence type="inferred from homology"/>
<dbReference type="InterPro" id="IPR051487">
    <property type="entry name" value="Ser/Thr_Proteases_Immune/Dev"/>
</dbReference>
<dbReference type="SUPFAM" id="SSF50494">
    <property type="entry name" value="Trypsin-like serine proteases"/>
    <property type="match status" value="1"/>
</dbReference>
<keyword evidence="1" id="KW-1015">Disulfide bond</keyword>
<evidence type="ECO:0000313" key="5">
    <source>
        <dbReference type="EMBL" id="PCG78820.1"/>
    </source>
</evidence>
<feature type="chain" id="PRO_5013218005" description="Peptidase S1 domain-containing protein" evidence="3">
    <location>
        <begin position="23"/>
        <end position="468"/>
    </location>
</feature>
<organism evidence="5">
    <name type="scientific">Heliothis virescens</name>
    <name type="common">Tobacco budworm moth</name>
    <dbReference type="NCBI Taxonomy" id="7102"/>
    <lineage>
        <taxon>Eukaryota</taxon>
        <taxon>Metazoa</taxon>
        <taxon>Ecdysozoa</taxon>
        <taxon>Arthropoda</taxon>
        <taxon>Hexapoda</taxon>
        <taxon>Insecta</taxon>
        <taxon>Pterygota</taxon>
        <taxon>Neoptera</taxon>
        <taxon>Endopterygota</taxon>
        <taxon>Lepidoptera</taxon>
        <taxon>Glossata</taxon>
        <taxon>Ditrysia</taxon>
        <taxon>Noctuoidea</taxon>
        <taxon>Noctuidae</taxon>
        <taxon>Heliothinae</taxon>
        <taxon>Heliothis</taxon>
    </lineage>
</organism>
<dbReference type="GO" id="GO:0006508">
    <property type="term" value="P:proteolysis"/>
    <property type="evidence" value="ECO:0007669"/>
    <property type="project" value="InterPro"/>
</dbReference>
<evidence type="ECO:0000256" key="3">
    <source>
        <dbReference type="SAM" id="SignalP"/>
    </source>
</evidence>
<evidence type="ECO:0000256" key="2">
    <source>
        <dbReference type="ARBA" id="ARBA00024195"/>
    </source>
</evidence>
<dbReference type="Pfam" id="PF00089">
    <property type="entry name" value="Trypsin"/>
    <property type="match status" value="1"/>
</dbReference>
<gene>
    <name evidence="5" type="ORF">B5V51_2978</name>
</gene>
<comment type="caution">
    <text evidence="5">The sequence shown here is derived from an EMBL/GenBank/DDBJ whole genome shotgun (WGS) entry which is preliminary data.</text>
</comment>
<feature type="domain" description="Peptidase S1" evidence="4">
    <location>
        <begin position="38"/>
        <end position="275"/>
    </location>
</feature>
<dbReference type="AlphaFoldDB" id="A0A2A4K582"/>
<name>A0A2A4K582_HELVI</name>
<sequence length="468" mass="53292">MAGFWGPVVLLWLAAQLHPGLCIYWDRLRCSSDSTQKMPEGTVADMGRFPWLGVVQHSFYVAGKTHFAVTGAVLIHPVFAIAAAEDISKIDPTQLTNNTKLILWGTNGKKYAIEVKDYILHPQFHERVTYATIALLDLISWGETSQWKAPVLPICMPIRGGGLFEDMYAVKLSDASGQITKESLKMKYVGNQDCEEFYYKAQLTYTKMNPVNPLCAVSEFSTKPCVWDGGTALITRQSWGFWKLLGFAVRGPGCGAPTRFLNMHDYLPWINDVISGMPTDETEDTQKFGMRRISPIKLIMYKASVKMPKGTGNCERRARGGVVYKDSSEFLVNKNFVQGFFFVVVTQLMEFHCAEITLDVSSRTNAAIWVEHSCHYHTMGLARGHFRPEREKMTCFLYYKTSAYIEFRFFFSFKAVIEVALFGKEPDAAHKRIPNPFKSSQHTTEWWPTPGGLRFWYWVPSGLWWYSL</sequence>